<dbReference type="CDD" id="cd00009">
    <property type="entry name" value="AAA"/>
    <property type="match status" value="1"/>
</dbReference>
<dbReference type="SUPFAM" id="SSF51126">
    <property type="entry name" value="Pectin lyase-like"/>
    <property type="match status" value="2"/>
</dbReference>
<feature type="compositionally biased region" description="Basic and acidic residues" evidence="4">
    <location>
        <begin position="979"/>
        <end position="996"/>
    </location>
</feature>
<reference evidence="6 7" key="1">
    <citation type="submission" date="2019-09" db="EMBL/GenBank/DDBJ databases">
        <title>Genome Sequences of Streptomyces kaniharaensis ATCC 21070.</title>
        <authorList>
            <person name="Zhu W."/>
            <person name="De Crecy-Lagard V."/>
            <person name="Richards N.G."/>
        </authorList>
    </citation>
    <scope>NUCLEOTIDE SEQUENCE [LARGE SCALE GENOMIC DNA]</scope>
    <source>
        <strain evidence="6 7">SF-557</strain>
    </source>
</reference>
<feature type="domain" description="AAA+ ATPase" evidence="5">
    <location>
        <begin position="1058"/>
        <end position="1199"/>
    </location>
</feature>
<dbReference type="FunFam" id="3.40.50.300:FF:000216">
    <property type="entry name" value="Type VII secretion ATPase EccA"/>
    <property type="match status" value="1"/>
</dbReference>
<dbReference type="PANTHER" id="PTHR43392">
    <property type="entry name" value="AAA-TYPE ATPASE FAMILY PROTEIN / ANKYRIN REPEAT FAMILY PROTEIN"/>
    <property type="match status" value="1"/>
</dbReference>
<keyword evidence="3" id="KW-0067">ATP-binding</keyword>
<dbReference type="Gene3D" id="1.10.8.60">
    <property type="match status" value="1"/>
</dbReference>
<evidence type="ECO:0000256" key="1">
    <source>
        <dbReference type="ARBA" id="ARBA00010378"/>
    </source>
</evidence>
<evidence type="ECO:0000313" key="6">
    <source>
        <dbReference type="EMBL" id="MQS16221.1"/>
    </source>
</evidence>
<dbReference type="SMART" id="SM00382">
    <property type="entry name" value="AAA"/>
    <property type="match status" value="1"/>
</dbReference>
<dbReference type="Pfam" id="PF17866">
    <property type="entry name" value="AAA_lid_6"/>
    <property type="match status" value="1"/>
</dbReference>
<feature type="compositionally biased region" description="Gly residues" evidence="4">
    <location>
        <begin position="271"/>
        <end position="283"/>
    </location>
</feature>
<feature type="region of interest" description="Disordered" evidence="4">
    <location>
        <begin position="1545"/>
        <end position="1578"/>
    </location>
</feature>
<protein>
    <submittedName>
        <fullName evidence="6">AAA family ATPase</fullName>
    </submittedName>
</protein>
<feature type="compositionally biased region" description="Pro residues" evidence="4">
    <location>
        <begin position="156"/>
        <end position="166"/>
    </location>
</feature>
<dbReference type="Gene3D" id="2.160.20.20">
    <property type="match status" value="1"/>
</dbReference>
<dbReference type="InterPro" id="IPR041627">
    <property type="entry name" value="AAA_lid_6"/>
</dbReference>
<feature type="region of interest" description="Disordered" evidence="4">
    <location>
        <begin position="968"/>
        <end position="1010"/>
    </location>
</feature>
<dbReference type="GO" id="GO:0005524">
    <property type="term" value="F:ATP binding"/>
    <property type="evidence" value="ECO:0007669"/>
    <property type="project" value="UniProtKB-KW"/>
</dbReference>
<dbReference type="Gene3D" id="2.160.20.10">
    <property type="entry name" value="Single-stranded right-handed beta-helix, Pectin lyase-like"/>
    <property type="match status" value="1"/>
</dbReference>
<dbReference type="InterPro" id="IPR027417">
    <property type="entry name" value="P-loop_NTPase"/>
</dbReference>
<feature type="region of interest" description="Disordered" evidence="4">
    <location>
        <begin position="1"/>
        <end position="482"/>
    </location>
</feature>
<dbReference type="InterPro" id="IPR039448">
    <property type="entry name" value="Beta_helix"/>
</dbReference>
<dbReference type="Gene3D" id="3.40.50.300">
    <property type="entry name" value="P-loop containing nucleotide triphosphate hydrolases"/>
    <property type="match status" value="2"/>
</dbReference>
<feature type="compositionally biased region" description="Low complexity" evidence="4">
    <location>
        <begin position="324"/>
        <end position="345"/>
    </location>
</feature>
<dbReference type="SMART" id="SM00710">
    <property type="entry name" value="PbH1"/>
    <property type="match status" value="10"/>
</dbReference>
<feature type="compositionally biased region" description="Basic residues" evidence="4">
    <location>
        <begin position="451"/>
        <end position="474"/>
    </location>
</feature>
<feature type="compositionally biased region" description="Low complexity" evidence="4">
    <location>
        <begin position="259"/>
        <end position="270"/>
    </location>
</feature>
<feature type="compositionally biased region" description="Basic residues" evidence="4">
    <location>
        <begin position="125"/>
        <end position="145"/>
    </location>
</feature>
<feature type="compositionally biased region" description="Basic and acidic residues" evidence="4">
    <location>
        <begin position="7"/>
        <end position="19"/>
    </location>
</feature>
<dbReference type="OrthoDB" id="9806903at2"/>
<sequence>MRSQGRRSPDGRRAPDRGPRPRGSGSGRSRDDAAAGHPGAGRRRAGACRRDRSRAERLASPSPPGSPSRGGWSGDRSSERVPSGAGLAGEPSRRRNGHGAGAPRGRSPEPRRPCTGRARAPWRGCGRRRSGRLGRRRSGRGRRRACRDPSGTGPLEPGPEPEPQPGPGAGTAVPAGVRRARARAGGGPPGARPRAGAVAPPGARAARADSAPDPRARPGADPADADGCRLCGAVGARDRPGAGLGASYVQRAVQRDGRLGVPGDVGVPGAARGGPGRGVGGADRAGRRPALPLGRRPPGRRRRPERGPGPARADGPLRGGGAGPAALVPRAGAAPYPAGRVGAGALPRGGAAHRVGLLPRPHHVAPGPVGRDRCAGLVDDGPSDRPAGPVRARPGAVPARHRLQGAAGGRAHRAAARAVPVRDHRRRPGAAAPGEARRAGPGRPGTDPARARRCRDRRRRRGRRPARPGPHHPFGRSPPVSRQVLLVSPVRPGAHRSISAALAEAPEGALITVAPGRYEEALVITRAVTVAAGDVGGAGDGGTVEVHAVAGSTVVVDAEAVGLSGLVLSGTDRQAPVLDLRRGQSALDGCRIRGEAWAAVLVRQDATLAARGCRVDNPHGAGVVVTSTGASVLEDTEVADAGSSAVVVAERGRLEVRDCRLVRPRGNGVCVNGSGTVVIEATRITGSAKPGVAVEQEARAELRRVTVSGSAAVDAYLTSRGETVLAGCAFEGSAGQAVHVAGGAAPVLRGCTVDGAADTGVEVTGGARPVLEDVRITGAPVGLRVTGAGSVAVADRLTVRDAATTAVRLADGAAAELDRLTVSGTAGDGVRADGGAELALREAEITLAGGHAVDLAGRSTSGRLTGVRLGTTGGGRGLGVLDGASVRLSGSTLDGCPAVVGEQGELDAHDSEFTGSGADGVQVLEGGSFTAVGCRISGARGHGVDVRAGARADLGNCTVVDNAGDGVRSAGPDGSALVHDSDVRDNGTAARPERGAGADGARPADGTGAVPGLPGTGPLAELDALVGLESVKREVTGLINLNRMTQRRQEMGLPMPPMSRHLVFAGPPGTGKTTVARLYGAVLAELGILGQGHIVEVARADLVAQIIGGTAIKTTEVFTKALGGVLFVDEAYTLTNQSRGTGPDFGQEAVETLMKLMEDHRDEIVVIVAGYSEQMDQFLASNPGMASRFSRTVEFPNYEPAELVTIVRGLCAKHCYELTGDAGAALTRHFEDVPKGPTFGNGRVARQVFETMISNQASRLAVRPPADDGELSRLTAADLTALPGEAERRDRPAGETPPAPAAAPAAPLPSRAAAASCHLAGLTGLTTVRQALAARLDVLVERDQGAAGLADVVLEGPPGSGRRALATAYARSLAGAGLVPLGTLERLPLSAVPARWAEQPRARLADAFREAAGGVLLVEADPLFERRPAAEQAAVVDALAAEAAGRDAHGAVLVLSGRAPYLMDLLVARTDLAGGFAEYLRLPAYSGPELAELTERRLAALGLVVAPEARAVLAGQDPAHGARGAHLLARRIAGSAGSRTVLPSDVPPPGGAGGAVVGRPDVPAPAVHEPAAAVPAGS</sequence>
<dbReference type="InterPro" id="IPR003959">
    <property type="entry name" value="ATPase_AAA_core"/>
</dbReference>
<dbReference type="InterPro" id="IPR012332">
    <property type="entry name" value="Autotransporter_pectin_lyase_C"/>
</dbReference>
<keyword evidence="2" id="KW-0547">Nucleotide-binding</keyword>
<feature type="compositionally biased region" description="Low complexity" evidence="4">
    <location>
        <begin position="1557"/>
        <end position="1578"/>
    </location>
</feature>
<dbReference type="SUPFAM" id="SSF52540">
    <property type="entry name" value="P-loop containing nucleoside triphosphate hydrolases"/>
    <property type="match status" value="2"/>
</dbReference>
<dbReference type="InterPro" id="IPR012334">
    <property type="entry name" value="Pectin_lyas_fold"/>
</dbReference>
<organism evidence="6 7">
    <name type="scientific">Streptomyces kaniharaensis</name>
    <dbReference type="NCBI Taxonomy" id="212423"/>
    <lineage>
        <taxon>Bacteria</taxon>
        <taxon>Bacillati</taxon>
        <taxon>Actinomycetota</taxon>
        <taxon>Actinomycetes</taxon>
        <taxon>Kitasatosporales</taxon>
        <taxon>Streptomycetaceae</taxon>
        <taxon>Streptomyces</taxon>
    </lineage>
</organism>
<accession>A0A6N7KXL0</accession>
<dbReference type="EMBL" id="WBOF01000002">
    <property type="protein sequence ID" value="MQS16221.1"/>
    <property type="molecule type" value="Genomic_DNA"/>
</dbReference>
<dbReference type="Pfam" id="PF13229">
    <property type="entry name" value="Beta_helix"/>
    <property type="match status" value="2"/>
</dbReference>
<comment type="similarity">
    <text evidence="1">Belongs to the CbxX/CfxQ family.</text>
</comment>
<dbReference type="InterPro" id="IPR011050">
    <property type="entry name" value="Pectin_lyase_fold/virulence"/>
</dbReference>
<proteinExistence type="inferred from homology"/>
<evidence type="ECO:0000256" key="3">
    <source>
        <dbReference type="ARBA" id="ARBA00022840"/>
    </source>
</evidence>
<feature type="region of interest" description="Disordered" evidence="4">
    <location>
        <begin position="1260"/>
        <end position="1307"/>
    </location>
</feature>
<comment type="caution">
    <text evidence="6">The sequence shown here is derived from an EMBL/GenBank/DDBJ whole genome shotgun (WGS) entry which is preliminary data.</text>
</comment>
<evidence type="ECO:0000256" key="2">
    <source>
        <dbReference type="ARBA" id="ARBA00022741"/>
    </source>
</evidence>
<dbReference type="Pfam" id="PF00004">
    <property type="entry name" value="AAA"/>
    <property type="match status" value="1"/>
</dbReference>
<feature type="compositionally biased region" description="Low complexity" evidence="4">
    <location>
        <begin position="999"/>
        <end position="1008"/>
    </location>
</feature>
<feature type="compositionally biased region" description="Low complexity" evidence="4">
    <location>
        <begin position="429"/>
        <end position="448"/>
    </location>
</feature>
<dbReference type="Proteomes" id="UP000450000">
    <property type="component" value="Unassembled WGS sequence"/>
</dbReference>
<dbReference type="InterPro" id="IPR003593">
    <property type="entry name" value="AAA+_ATPase"/>
</dbReference>
<dbReference type="InterPro" id="IPR050773">
    <property type="entry name" value="CbxX/CfxQ_RuBisCO_ESX"/>
</dbReference>
<evidence type="ECO:0000313" key="7">
    <source>
        <dbReference type="Proteomes" id="UP000450000"/>
    </source>
</evidence>
<dbReference type="InterPro" id="IPR000641">
    <property type="entry name" value="CbxX/CfxQ"/>
</dbReference>
<feature type="compositionally biased region" description="Basic and acidic residues" evidence="4">
    <location>
        <begin position="206"/>
        <end position="218"/>
    </location>
</feature>
<dbReference type="PRINTS" id="PR00819">
    <property type="entry name" value="CBXCFQXSUPER"/>
</dbReference>
<feature type="compositionally biased region" description="Low complexity" evidence="4">
    <location>
        <begin position="192"/>
        <end position="205"/>
    </location>
</feature>
<gene>
    <name evidence="6" type="ORF">F7Q99_29335</name>
</gene>
<feature type="compositionally biased region" description="Basic and acidic residues" evidence="4">
    <location>
        <begin position="48"/>
        <end position="57"/>
    </location>
</feature>
<evidence type="ECO:0000256" key="4">
    <source>
        <dbReference type="SAM" id="MobiDB-lite"/>
    </source>
</evidence>
<dbReference type="PANTHER" id="PTHR43392:SF2">
    <property type="entry name" value="AAA-TYPE ATPASE FAMILY PROTEIN _ ANKYRIN REPEAT FAMILY PROTEIN"/>
    <property type="match status" value="1"/>
</dbReference>
<evidence type="ECO:0000259" key="5">
    <source>
        <dbReference type="SMART" id="SM00382"/>
    </source>
</evidence>
<dbReference type="InterPro" id="IPR006626">
    <property type="entry name" value="PbH1"/>
</dbReference>
<name>A0A6N7KXL0_9ACTN</name>
<dbReference type="GO" id="GO:0016887">
    <property type="term" value="F:ATP hydrolysis activity"/>
    <property type="evidence" value="ECO:0007669"/>
    <property type="project" value="InterPro"/>
</dbReference>
<keyword evidence="7" id="KW-1185">Reference proteome</keyword>